<protein>
    <submittedName>
        <fullName evidence="2">Uncharacterized protein</fullName>
    </submittedName>
</protein>
<dbReference type="STRING" id="1114965.Spaf_1709"/>
<evidence type="ECO:0000256" key="1">
    <source>
        <dbReference type="SAM" id="MobiDB-lite"/>
    </source>
</evidence>
<evidence type="ECO:0000313" key="2">
    <source>
        <dbReference type="EMBL" id="AFJ26663.1"/>
    </source>
</evidence>
<accession>I1ZNN9</accession>
<name>I1ZNN9_STRPA</name>
<evidence type="ECO:0000313" key="3">
    <source>
        <dbReference type="Proteomes" id="UP000002865"/>
    </source>
</evidence>
<dbReference type="PaxDb" id="1114965-Spaf_1709"/>
<gene>
    <name evidence="2" type="ORF">Spaf_1709</name>
</gene>
<sequence>MISDNSSQMELKGKQQEHAGSNKKVFSLSKEG</sequence>
<organism evidence="2 3">
    <name type="scientific">Streptococcus parasanguinis FW213</name>
    <dbReference type="NCBI Taxonomy" id="1114965"/>
    <lineage>
        <taxon>Bacteria</taxon>
        <taxon>Bacillati</taxon>
        <taxon>Bacillota</taxon>
        <taxon>Bacilli</taxon>
        <taxon>Lactobacillales</taxon>
        <taxon>Streptococcaceae</taxon>
        <taxon>Streptococcus</taxon>
    </lineage>
</organism>
<proteinExistence type="predicted"/>
<dbReference type="HOGENOM" id="CLU_3391650_0_0_9"/>
<dbReference type="EMBL" id="CP003122">
    <property type="protein sequence ID" value="AFJ26663.1"/>
    <property type="molecule type" value="Genomic_DNA"/>
</dbReference>
<dbReference type="AlphaFoldDB" id="I1ZNN9"/>
<dbReference type="KEGG" id="scf:Spaf_1709"/>
<feature type="region of interest" description="Disordered" evidence="1">
    <location>
        <begin position="1"/>
        <end position="32"/>
    </location>
</feature>
<reference evidence="2 3" key="1">
    <citation type="journal article" date="2012" name="PLoS ONE">
        <title>Complete Genome and Transcriptomes of Streptococcus parasanguinis FW213: Phylogenic Relations and Potential Virulence Mechanisms.</title>
        <authorList>
            <person name="Geng J."/>
            <person name="Chiu C.H."/>
            <person name="Tang P."/>
            <person name="Chen Y."/>
            <person name="Shieh H.R."/>
            <person name="Hu S."/>
            <person name="Chen Y.Y."/>
        </authorList>
    </citation>
    <scope>NUCLEOTIDE SEQUENCE [LARGE SCALE GENOMIC DNA]</scope>
    <source>
        <strain evidence="2 3">FW213</strain>
    </source>
</reference>
<dbReference type="Proteomes" id="UP000002865">
    <property type="component" value="Chromosome"/>
</dbReference>